<dbReference type="EC" id="3.2.1.39" evidence="5"/>
<evidence type="ECO:0000313" key="25">
    <source>
        <dbReference type="EMBL" id="KDN69682.1"/>
    </source>
</evidence>
<evidence type="ECO:0000256" key="3">
    <source>
        <dbReference type="ARBA" id="ARBA00004609"/>
    </source>
</evidence>
<evidence type="ECO:0000256" key="18">
    <source>
        <dbReference type="ARBA" id="ARBA00023326"/>
    </source>
</evidence>
<evidence type="ECO:0000256" key="10">
    <source>
        <dbReference type="ARBA" id="ARBA00022622"/>
    </source>
</evidence>
<evidence type="ECO:0000256" key="23">
    <source>
        <dbReference type="SAM" id="MobiDB-lite"/>
    </source>
</evidence>
<dbReference type="GO" id="GO:0009277">
    <property type="term" value="C:fungal-type cell wall"/>
    <property type="evidence" value="ECO:0007669"/>
    <property type="project" value="TreeGrafter"/>
</dbReference>
<dbReference type="FunFam" id="3.20.20.80:FF:000233">
    <property type="entry name" value="Probable glucan endo-1,3-beta-glucosidase eglC"/>
    <property type="match status" value="1"/>
</dbReference>
<dbReference type="GO" id="GO:0000272">
    <property type="term" value="P:polysaccharide catabolic process"/>
    <property type="evidence" value="ECO:0007669"/>
    <property type="project" value="UniProtKB-KW"/>
</dbReference>
<feature type="compositionally biased region" description="Low complexity" evidence="23">
    <location>
        <begin position="317"/>
        <end position="404"/>
    </location>
</feature>
<dbReference type="PANTHER" id="PTHR16631:SF13">
    <property type="entry name" value="GLUCAN ENDO-1,3-BETA-GLUCOSIDASE EGLC-RELATED"/>
    <property type="match status" value="1"/>
</dbReference>
<dbReference type="AlphaFoldDB" id="A0A066XLC7"/>
<evidence type="ECO:0000256" key="14">
    <source>
        <dbReference type="ARBA" id="ARBA00023180"/>
    </source>
</evidence>
<feature type="chain" id="PRO_5001630460" description="Probable glucan endo-1,3-beta-glucosidase eglC" evidence="24">
    <location>
        <begin position="17"/>
        <end position="454"/>
    </location>
</feature>
<protein>
    <recommendedName>
        <fullName evidence="6">Probable glucan endo-1,3-beta-glucosidase eglC</fullName>
        <ecNumber evidence="5">3.2.1.39</ecNumber>
    </recommendedName>
    <alternativeName>
        <fullName evidence="20">Endo-1,3-beta-glucanase eglC</fullName>
    </alternativeName>
    <alternativeName>
        <fullName evidence="21">Laminarinase eglC</fullName>
    </alternativeName>
</protein>
<evidence type="ECO:0000256" key="22">
    <source>
        <dbReference type="RuleBase" id="RU004335"/>
    </source>
</evidence>
<organism evidence="25 26">
    <name type="scientific">Colletotrichum sublineola</name>
    <name type="common">Sorghum anthracnose fungus</name>
    <dbReference type="NCBI Taxonomy" id="1173701"/>
    <lineage>
        <taxon>Eukaryota</taxon>
        <taxon>Fungi</taxon>
        <taxon>Dikarya</taxon>
        <taxon>Ascomycota</taxon>
        <taxon>Pezizomycotina</taxon>
        <taxon>Sordariomycetes</taxon>
        <taxon>Hypocreomycetidae</taxon>
        <taxon>Glomerellales</taxon>
        <taxon>Glomerellaceae</taxon>
        <taxon>Colletotrichum</taxon>
        <taxon>Colletotrichum graminicola species complex</taxon>
    </lineage>
</organism>
<evidence type="ECO:0000256" key="13">
    <source>
        <dbReference type="ARBA" id="ARBA00023136"/>
    </source>
</evidence>
<dbReference type="Pfam" id="PF00332">
    <property type="entry name" value="Glyco_hydro_17"/>
    <property type="match status" value="1"/>
</dbReference>
<accession>A0A066XLC7</accession>
<evidence type="ECO:0000256" key="8">
    <source>
        <dbReference type="ARBA" id="ARBA00022512"/>
    </source>
</evidence>
<dbReference type="HOGENOM" id="CLU_028820_1_0_1"/>
<keyword evidence="7" id="KW-1003">Cell membrane</keyword>
<evidence type="ECO:0000256" key="6">
    <source>
        <dbReference type="ARBA" id="ARBA00019762"/>
    </source>
</evidence>
<keyword evidence="16" id="KW-0449">Lipoprotein</keyword>
<dbReference type="InterPro" id="IPR000490">
    <property type="entry name" value="Glyco_hydro_17"/>
</dbReference>
<keyword evidence="8" id="KW-0134">Cell wall</keyword>
<sequence length="454" mass="46337">MRTSLTLAAVYAAATAAAFQGFNYGSTFTDGRAKTQSDFEAEFKTAASLEGTNGAFTSARLYTMVQGGSTNDPISAIPAAISTKTTLLLGLWASAGDAAFANELETLRKTIAKYGSQLDGLIAGISVGSEDLYRHSPTGIANDEYSGAEPSTLVKYLKQVRDVIKNSPLSTAPLGHVDTWTAWVNGSNQAVIDACDWIGMDAYPYFENTKPNDISDSKQRWADALGATQGAVGRKPVWVTETGWPVSGKTVGAAVPSLENAKKFWDDVGCPMFGKTNVWWYTFQDSSPTTPNPSFGVIGSTLTTKPLYDLSCDKANTRSSSSVPPSPTTNASATASSQANGTASSAVATTTSGSSSSGPDSDSSQLSSATGTATTLTTVVPTGGSGSDGSTTATVGVAPSASQGSGSGSGPGRPGTNGTVSVPTTAPTIVPSSSAATTSFSVAILASIITLAMF</sequence>
<dbReference type="GO" id="GO:0009986">
    <property type="term" value="C:cell surface"/>
    <property type="evidence" value="ECO:0007669"/>
    <property type="project" value="TreeGrafter"/>
</dbReference>
<dbReference type="OrthoDB" id="77201at2759"/>
<evidence type="ECO:0000256" key="2">
    <source>
        <dbReference type="ARBA" id="ARBA00004191"/>
    </source>
</evidence>
<keyword evidence="9" id="KW-0964">Secreted</keyword>
<evidence type="ECO:0000256" key="20">
    <source>
        <dbReference type="ARBA" id="ARBA00032134"/>
    </source>
</evidence>
<evidence type="ECO:0000256" key="9">
    <source>
        <dbReference type="ARBA" id="ARBA00022525"/>
    </source>
</evidence>
<feature type="compositionally biased region" description="Gly residues" evidence="23">
    <location>
        <begin position="405"/>
        <end position="415"/>
    </location>
</feature>
<comment type="function">
    <text evidence="19">Glucanases play a role in cell expansion during growth, in cell-cell fusion during mating, and in spore release during sporulation. This enzyme may be involved in beta-glucan degradation and also function biosynthetically as a transglycosylase.</text>
</comment>
<dbReference type="OMA" id="WDDVGCP"/>
<evidence type="ECO:0000256" key="24">
    <source>
        <dbReference type="SAM" id="SignalP"/>
    </source>
</evidence>
<keyword evidence="18" id="KW-0624">Polysaccharide degradation</keyword>
<dbReference type="GO" id="GO:0005576">
    <property type="term" value="C:extracellular region"/>
    <property type="evidence" value="ECO:0007669"/>
    <property type="project" value="TreeGrafter"/>
</dbReference>
<dbReference type="Gene3D" id="3.20.20.80">
    <property type="entry name" value="Glycosidases"/>
    <property type="match status" value="1"/>
</dbReference>
<evidence type="ECO:0000256" key="19">
    <source>
        <dbReference type="ARBA" id="ARBA00025152"/>
    </source>
</evidence>
<evidence type="ECO:0000313" key="26">
    <source>
        <dbReference type="Proteomes" id="UP000027238"/>
    </source>
</evidence>
<keyword evidence="13" id="KW-0472">Membrane</keyword>
<dbReference type="eggNOG" id="ENOG502SI3D">
    <property type="taxonomic scope" value="Eukaryota"/>
</dbReference>
<dbReference type="PANTHER" id="PTHR16631">
    <property type="entry name" value="GLUCAN 1,3-BETA-GLUCOSIDASE"/>
    <property type="match status" value="1"/>
</dbReference>
<dbReference type="GO" id="GO:0098552">
    <property type="term" value="C:side of membrane"/>
    <property type="evidence" value="ECO:0007669"/>
    <property type="project" value="UniProtKB-KW"/>
</dbReference>
<feature type="signal peptide" evidence="24">
    <location>
        <begin position="1"/>
        <end position="16"/>
    </location>
</feature>
<dbReference type="InterPro" id="IPR050732">
    <property type="entry name" value="Beta-glucan_modifiers"/>
</dbReference>
<keyword evidence="14" id="KW-0325">Glycoprotein</keyword>
<evidence type="ECO:0000256" key="12">
    <source>
        <dbReference type="ARBA" id="ARBA00022801"/>
    </source>
</evidence>
<comment type="catalytic activity">
    <reaction evidence="1">
        <text>Hydrolysis of (1-&gt;3)-beta-D-glucosidic linkages in (1-&gt;3)-beta-D-glucans.</text>
        <dbReference type="EC" id="3.2.1.39"/>
    </reaction>
</comment>
<evidence type="ECO:0000256" key="15">
    <source>
        <dbReference type="ARBA" id="ARBA00023277"/>
    </source>
</evidence>
<keyword evidence="11 24" id="KW-0732">Signal</keyword>
<dbReference type="GO" id="GO:0005886">
    <property type="term" value="C:plasma membrane"/>
    <property type="evidence" value="ECO:0007669"/>
    <property type="project" value="UniProtKB-SubCell"/>
</dbReference>
<evidence type="ECO:0000256" key="16">
    <source>
        <dbReference type="ARBA" id="ARBA00023288"/>
    </source>
</evidence>
<gene>
    <name evidence="25" type="ORF">CSUB01_00266</name>
</gene>
<evidence type="ECO:0000256" key="7">
    <source>
        <dbReference type="ARBA" id="ARBA00022475"/>
    </source>
</evidence>
<name>A0A066XLC7_COLSU</name>
<proteinExistence type="inferred from homology"/>
<evidence type="ECO:0000256" key="1">
    <source>
        <dbReference type="ARBA" id="ARBA00000382"/>
    </source>
</evidence>
<dbReference type="GO" id="GO:0042973">
    <property type="term" value="F:glucan endo-1,3-beta-D-glucosidase activity"/>
    <property type="evidence" value="ECO:0007669"/>
    <property type="project" value="UniProtKB-EC"/>
</dbReference>
<comment type="caution">
    <text evidence="25">The sequence shown here is derived from an EMBL/GenBank/DDBJ whole genome shotgun (WGS) entry which is preliminary data.</text>
</comment>
<dbReference type="SUPFAM" id="SSF51445">
    <property type="entry name" value="(Trans)glycosidases"/>
    <property type="match status" value="1"/>
</dbReference>
<comment type="subcellular location">
    <subcellularLocation>
        <location evidence="3">Cell membrane</location>
        <topology evidence="3">Lipid-anchor</topology>
        <topology evidence="3">GPI-anchor</topology>
    </subcellularLocation>
    <subcellularLocation>
        <location evidence="2">Secreted</location>
        <location evidence="2">Cell wall</location>
    </subcellularLocation>
</comment>
<reference evidence="26" key="1">
    <citation type="journal article" date="2014" name="Genome Announc.">
        <title>Draft genome sequence of Colletotrichum sublineola, a destructive pathogen of cultivated sorghum.</title>
        <authorList>
            <person name="Baroncelli R."/>
            <person name="Sanz-Martin J.M."/>
            <person name="Rech G.E."/>
            <person name="Sukno S.A."/>
            <person name="Thon M.R."/>
        </authorList>
    </citation>
    <scope>NUCLEOTIDE SEQUENCE [LARGE SCALE GENOMIC DNA]</scope>
    <source>
        <strain evidence="26">TX430BB</strain>
    </source>
</reference>
<dbReference type="InterPro" id="IPR017853">
    <property type="entry name" value="GH"/>
</dbReference>
<feature type="compositionally biased region" description="Polar residues" evidence="23">
    <location>
        <begin position="416"/>
        <end position="425"/>
    </location>
</feature>
<keyword evidence="17" id="KW-0961">Cell wall biogenesis/degradation</keyword>
<keyword evidence="12" id="KW-0378">Hydrolase</keyword>
<keyword evidence="26" id="KW-1185">Reference proteome</keyword>
<dbReference type="Proteomes" id="UP000027238">
    <property type="component" value="Unassembled WGS sequence"/>
</dbReference>
<evidence type="ECO:0000256" key="4">
    <source>
        <dbReference type="ARBA" id="ARBA00008773"/>
    </source>
</evidence>
<evidence type="ECO:0000256" key="5">
    <source>
        <dbReference type="ARBA" id="ARBA00012780"/>
    </source>
</evidence>
<evidence type="ECO:0000256" key="21">
    <source>
        <dbReference type="ARBA" id="ARBA00032906"/>
    </source>
</evidence>
<feature type="region of interest" description="Disordered" evidence="23">
    <location>
        <begin position="313"/>
        <end position="425"/>
    </location>
</feature>
<dbReference type="GO" id="GO:0071555">
    <property type="term" value="P:cell wall organization"/>
    <property type="evidence" value="ECO:0007669"/>
    <property type="project" value="UniProtKB-KW"/>
</dbReference>
<comment type="similarity">
    <text evidence="4 22">Belongs to the glycosyl hydrolase 17 family.</text>
</comment>
<evidence type="ECO:0000256" key="17">
    <source>
        <dbReference type="ARBA" id="ARBA00023316"/>
    </source>
</evidence>
<evidence type="ECO:0000256" key="11">
    <source>
        <dbReference type="ARBA" id="ARBA00022729"/>
    </source>
</evidence>
<dbReference type="EMBL" id="JMSE01000487">
    <property type="protein sequence ID" value="KDN69682.1"/>
    <property type="molecule type" value="Genomic_DNA"/>
</dbReference>
<keyword evidence="15" id="KW-0119">Carbohydrate metabolism</keyword>
<dbReference type="STRING" id="1173701.A0A066XLC7"/>
<keyword evidence="10" id="KW-0336">GPI-anchor</keyword>